<dbReference type="Proteomes" id="UP001344447">
    <property type="component" value="Unassembled WGS sequence"/>
</dbReference>
<evidence type="ECO:0000256" key="4">
    <source>
        <dbReference type="ARBA" id="ARBA00022737"/>
    </source>
</evidence>
<evidence type="ECO:0000256" key="3">
    <source>
        <dbReference type="ARBA" id="ARBA00022692"/>
    </source>
</evidence>
<evidence type="ECO:0000256" key="8">
    <source>
        <dbReference type="SAM" id="MobiDB-lite"/>
    </source>
</evidence>
<dbReference type="Pfam" id="PF04193">
    <property type="entry name" value="PQ-loop"/>
    <property type="match status" value="2"/>
</dbReference>
<evidence type="ECO:0000256" key="9">
    <source>
        <dbReference type="SAM" id="Phobius"/>
    </source>
</evidence>
<dbReference type="PANTHER" id="PTHR12226">
    <property type="entry name" value="MANNOSE-P-DOLICHOL UTILIZATION DEFECT 1 LEC35 -RELATED"/>
    <property type="match status" value="1"/>
</dbReference>
<comment type="subcellular location">
    <subcellularLocation>
        <location evidence="1">Membrane</location>
        <topology evidence="1">Multi-pass membrane protein</topology>
    </subcellularLocation>
</comment>
<dbReference type="InterPro" id="IPR006603">
    <property type="entry name" value="PQ-loop_rpt"/>
</dbReference>
<sequence>MTIEFIVSNYNSGNYNNNNISSEMLNTGGLNNPLAVIYGYLGCNKSILIGQYSSIWTNRGFNVLIYYPSSILSNYRKGVRVVNSWINKYFNDNPYSSKVLAFHSISSGANSLAYHLKLMNDKYTYFLPMIKACLFDNISNFNNSILSFKNNLISSGDIFKLIRSLFLPFFIPLWSWGEKNDFKYLISKNNKFHYLVIYNSGYNNNDNSKSFIKTLKQKGNQFNEKNSDSEIILIEKVIHENNLQVYSDCANQLIDLIIYNYNKCNSFDSINCINSKTNNNNNNKNNDNNNNNNNNNCNNYYSNTPSNIRHQNSKNTIIMIQMCVITQVNQVVKSTLGPEWDISLLISKALSYGIIAGSILLKVPQILKVVSNKSAESLSASSIVMENIGFTISLLAGYKLLNPFSTYGESAFILVQNFFLLILVLKYTQKLNAVFFTGLALYAGAIFAAFNYVDNEGFNTLLKLNIPLFIISKFPQIITIIKNKSVGQLSFITCFLNLAGSLARVFTTLKEVNNPVTIPSIYIDQN</sequence>
<gene>
    <name evidence="10" type="ORF">RB653_006840</name>
</gene>
<dbReference type="GO" id="GO:0016020">
    <property type="term" value="C:membrane"/>
    <property type="evidence" value="ECO:0007669"/>
    <property type="project" value="UniProtKB-SubCell"/>
</dbReference>
<comment type="caution">
    <text evidence="10">The sequence shown here is derived from an EMBL/GenBank/DDBJ whole genome shotgun (WGS) entry which is preliminary data.</text>
</comment>
<keyword evidence="4" id="KW-0677">Repeat</keyword>
<dbReference type="EMBL" id="JAVFKY010000005">
    <property type="protein sequence ID" value="KAK5575706.1"/>
    <property type="molecule type" value="Genomic_DNA"/>
</dbReference>
<comment type="similarity">
    <text evidence="7">Belongs to the MPDU1 (TC 2.A.43.3) family.</text>
</comment>
<dbReference type="InterPro" id="IPR016817">
    <property type="entry name" value="MannP-dilichol_defect-1"/>
</dbReference>
<name>A0AAN7YQL7_9MYCE</name>
<accession>A0AAN7YQL7</accession>
<keyword evidence="2" id="KW-0813">Transport</keyword>
<evidence type="ECO:0000313" key="11">
    <source>
        <dbReference type="Proteomes" id="UP001344447"/>
    </source>
</evidence>
<evidence type="ECO:0000256" key="5">
    <source>
        <dbReference type="ARBA" id="ARBA00022989"/>
    </source>
</evidence>
<feature type="transmembrane region" description="Helical" evidence="9">
    <location>
        <begin position="432"/>
        <end position="452"/>
    </location>
</feature>
<evidence type="ECO:0000256" key="1">
    <source>
        <dbReference type="ARBA" id="ARBA00004141"/>
    </source>
</evidence>
<keyword evidence="6 9" id="KW-0472">Membrane</keyword>
<proteinExistence type="inferred from homology"/>
<reference evidence="10 11" key="1">
    <citation type="submission" date="2023-11" db="EMBL/GenBank/DDBJ databases">
        <title>Dfirmibasis_genome.</title>
        <authorList>
            <person name="Edelbroek B."/>
            <person name="Kjellin J."/>
            <person name="Jerlstrom-Hultqvist J."/>
            <person name="Soderbom F."/>
        </authorList>
    </citation>
    <scope>NUCLEOTIDE SEQUENCE [LARGE SCALE GENOMIC DNA]</scope>
    <source>
        <strain evidence="10 11">TNS-C-14</strain>
    </source>
</reference>
<dbReference type="Gene3D" id="1.20.1280.290">
    <property type="match status" value="2"/>
</dbReference>
<dbReference type="AlphaFoldDB" id="A0AAN7YQL7"/>
<organism evidence="10 11">
    <name type="scientific">Dictyostelium firmibasis</name>
    <dbReference type="NCBI Taxonomy" id="79012"/>
    <lineage>
        <taxon>Eukaryota</taxon>
        <taxon>Amoebozoa</taxon>
        <taxon>Evosea</taxon>
        <taxon>Eumycetozoa</taxon>
        <taxon>Dictyostelia</taxon>
        <taxon>Dictyosteliales</taxon>
        <taxon>Dictyosteliaceae</taxon>
        <taxon>Dictyostelium</taxon>
    </lineage>
</organism>
<dbReference type="PANTHER" id="PTHR12226:SF2">
    <property type="entry name" value="MANNOSE-P-DOLICHOL UTILIZATION DEFECT 1 PROTEIN"/>
    <property type="match status" value="1"/>
</dbReference>
<dbReference type="SMART" id="SM00679">
    <property type="entry name" value="CTNS"/>
    <property type="match status" value="2"/>
</dbReference>
<protein>
    <submittedName>
        <fullName evidence="10">Uncharacterized protein</fullName>
    </submittedName>
</protein>
<keyword evidence="3 9" id="KW-0812">Transmembrane</keyword>
<keyword evidence="11" id="KW-1185">Reference proteome</keyword>
<evidence type="ECO:0000256" key="6">
    <source>
        <dbReference type="ARBA" id="ARBA00023136"/>
    </source>
</evidence>
<feature type="region of interest" description="Disordered" evidence="8">
    <location>
        <begin position="281"/>
        <end position="301"/>
    </location>
</feature>
<evidence type="ECO:0000313" key="10">
    <source>
        <dbReference type="EMBL" id="KAK5575706.1"/>
    </source>
</evidence>
<keyword evidence="5 9" id="KW-1133">Transmembrane helix</keyword>
<evidence type="ECO:0000256" key="2">
    <source>
        <dbReference type="ARBA" id="ARBA00022448"/>
    </source>
</evidence>
<feature type="transmembrane region" description="Helical" evidence="9">
    <location>
        <begin position="407"/>
        <end position="425"/>
    </location>
</feature>
<evidence type="ECO:0000256" key="7">
    <source>
        <dbReference type="ARBA" id="ARBA00038475"/>
    </source>
</evidence>